<evidence type="ECO:0000313" key="10">
    <source>
        <dbReference type="Proteomes" id="UP000377798"/>
    </source>
</evidence>
<evidence type="ECO:0000256" key="6">
    <source>
        <dbReference type="ARBA" id="ARBA00023136"/>
    </source>
</evidence>
<feature type="domain" description="EamA" evidence="8">
    <location>
        <begin position="6"/>
        <end position="150"/>
    </location>
</feature>
<evidence type="ECO:0000256" key="4">
    <source>
        <dbReference type="ARBA" id="ARBA00022692"/>
    </source>
</evidence>
<gene>
    <name evidence="9" type="ORF">NCTC13150_00162</name>
</gene>
<evidence type="ECO:0000313" key="9">
    <source>
        <dbReference type="EMBL" id="VFB15662.1"/>
    </source>
</evidence>
<keyword evidence="4 7" id="KW-0812">Transmembrane</keyword>
<evidence type="ECO:0000259" key="8">
    <source>
        <dbReference type="Pfam" id="PF00892"/>
    </source>
</evidence>
<sequence length="304" mass="32829">MSKKFYGNLLLFLTAFIWGTSFVAQVLGGQSSIGPFTFNFSRNMVAGFFLLIIVIPFLSNRDKKANNGVAPAKGDQKTLLLGGISCGLALFFAMTFQQIGIMESTAGKAGFITALYIVIVPLLGVFIGKRVTLKMWACVVIAAIGMYLLSFKSGFDIGKGDILLLICAVLFSVHILVIDHFSPKVDGVKMSCIQFFVAGFFSLVLALVRENVVFANILESAIPILYVGILSSGIGYTLQIVAQKDTDPTVASLILSLESVFAAISGAIYLHERMTPRELLGCAIMMAAIVYAQVPEKRKLGKLN</sequence>
<reference evidence="9 10" key="1">
    <citation type="submission" date="2019-02" db="EMBL/GenBank/DDBJ databases">
        <authorList>
            <consortium name="Pathogen Informatics"/>
        </authorList>
    </citation>
    <scope>NUCLEOTIDE SEQUENCE [LARGE SCALE GENOMIC DNA]</scope>
    <source>
        <strain evidence="9 10">3012STDY7089603</strain>
    </source>
</reference>
<dbReference type="InterPro" id="IPR051258">
    <property type="entry name" value="Diverse_Substrate_Transporter"/>
</dbReference>
<dbReference type="InterPro" id="IPR000620">
    <property type="entry name" value="EamA_dom"/>
</dbReference>
<dbReference type="PANTHER" id="PTHR42920:SF5">
    <property type="entry name" value="EAMA DOMAIN-CONTAINING PROTEIN"/>
    <property type="match status" value="1"/>
</dbReference>
<dbReference type="RefSeq" id="WP_131748042.1">
    <property type="nucleotide sequence ID" value="NZ_CAACYI010000001.1"/>
</dbReference>
<comment type="similarity">
    <text evidence="2">Belongs to the EamA transporter family.</text>
</comment>
<keyword evidence="3" id="KW-1003">Cell membrane</keyword>
<feature type="domain" description="EamA" evidence="8">
    <location>
        <begin position="159"/>
        <end position="290"/>
    </location>
</feature>
<dbReference type="AlphaFoldDB" id="A0A8H2M2Z9"/>
<accession>A0A8H2M2Z9</accession>
<dbReference type="SUPFAM" id="SSF103481">
    <property type="entry name" value="Multidrug resistance efflux transporter EmrE"/>
    <property type="match status" value="2"/>
</dbReference>
<feature type="transmembrane region" description="Helical" evidence="7">
    <location>
        <begin position="220"/>
        <end position="238"/>
    </location>
</feature>
<keyword evidence="10" id="KW-1185">Reference proteome</keyword>
<comment type="caution">
    <text evidence="9">The sequence shown here is derived from an EMBL/GenBank/DDBJ whole genome shotgun (WGS) entry which is preliminary data.</text>
</comment>
<protein>
    <submittedName>
        <fullName evidence="9">Putative DMT superfamily transporter inner membrane protein</fullName>
    </submittedName>
</protein>
<comment type="subcellular location">
    <subcellularLocation>
        <location evidence="1">Cell membrane</location>
        <topology evidence="1">Multi-pass membrane protein</topology>
    </subcellularLocation>
</comment>
<feature type="transmembrane region" description="Helical" evidence="7">
    <location>
        <begin position="40"/>
        <end position="58"/>
    </location>
</feature>
<evidence type="ECO:0000256" key="2">
    <source>
        <dbReference type="ARBA" id="ARBA00007362"/>
    </source>
</evidence>
<evidence type="ECO:0000256" key="7">
    <source>
        <dbReference type="SAM" id="Phobius"/>
    </source>
</evidence>
<feature type="transmembrane region" description="Helical" evidence="7">
    <location>
        <begin position="276"/>
        <end position="294"/>
    </location>
</feature>
<dbReference type="PANTHER" id="PTHR42920">
    <property type="entry name" value="OS03G0707200 PROTEIN-RELATED"/>
    <property type="match status" value="1"/>
</dbReference>
<keyword evidence="5 7" id="KW-1133">Transmembrane helix</keyword>
<name>A0A8H2M2Z9_9FIRM</name>
<dbReference type="InterPro" id="IPR037185">
    <property type="entry name" value="EmrE-like"/>
</dbReference>
<evidence type="ECO:0000256" key="3">
    <source>
        <dbReference type="ARBA" id="ARBA00022475"/>
    </source>
</evidence>
<dbReference type="Pfam" id="PF00892">
    <property type="entry name" value="EamA"/>
    <property type="match status" value="2"/>
</dbReference>
<evidence type="ECO:0000256" key="5">
    <source>
        <dbReference type="ARBA" id="ARBA00022989"/>
    </source>
</evidence>
<feature type="transmembrane region" description="Helical" evidence="7">
    <location>
        <begin position="190"/>
        <end position="208"/>
    </location>
</feature>
<keyword evidence="6 7" id="KW-0472">Membrane</keyword>
<dbReference type="GO" id="GO:0005886">
    <property type="term" value="C:plasma membrane"/>
    <property type="evidence" value="ECO:0007669"/>
    <property type="project" value="UniProtKB-SubCell"/>
</dbReference>
<dbReference type="Proteomes" id="UP000377798">
    <property type="component" value="Unassembled WGS sequence"/>
</dbReference>
<organism evidence="9 10">
    <name type="scientific">Urinicoccus massiliensis</name>
    <dbReference type="NCBI Taxonomy" id="1723382"/>
    <lineage>
        <taxon>Bacteria</taxon>
        <taxon>Bacillati</taxon>
        <taxon>Bacillota</taxon>
        <taxon>Tissierellia</taxon>
        <taxon>Tissierellales</taxon>
        <taxon>Peptoniphilaceae</taxon>
        <taxon>Urinicoccus</taxon>
    </lineage>
</organism>
<feature type="transmembrane region" description="Helical" evidence="7">
    <location>
        <begin position="106"/>
        <end position="126"/>
    </location>
</feature>
<proteinExistence type="inferred from homology"/>
<dbReference type="EMBL" id="CAACYI010000001">
    <property type="protein sequence ID" value="VFB15662.1"/>
    <property type="molecule type" value="Genomic_DNA"/>
</dbReference>
<feature type="transmembrane region" description="Helical" evidence="7">
    <location>
        <begin position="133"/>
        <end position="150"/>
    </location>
</feature>
<feature type="transmembrane region" description="Helical" evidence="7">
    <location>
        <begin position="79"/>
        <end position="100"/>
    </location>
</feature>
<feature type="transmembrane region" description="Helical" evidence="7">
    <location>
        <begin position="250"/>
        <end position="270"/>
    </location>
</feature>
<evidence type="ECO:0000256" key="1">
    <source>
        <dbReference type="ARBA" id="ARBA00004651"/>
    </source>
</evidence>